<keyword evidence="3" id="KW-1185">Reference proteome</keyword>
<proteinExistence type="predicted"/>
<dbReference type="GeneID" id="8858140"/>
<evidence type="ECO:0000313" key="3">
    <source>
        <dbReference type="Proteomes" id="UP000006671"/>
    </source>
</evidence>
<name>D2VVU6_NAEGR</name>
<organism evidence="3">
    <name type="scientific">Naegleria gruberi</name>
    <name type="common">Amoeba</name>
    <dbReference type="NCBI Taxonomy" id="5762"/>
    <lineage>
        <taxon>Eukaryota</taxon>
        <taxon>Discoba</taxon>
        <taxon>Heterolobosea</taxon>
        <taxon>Tetramitia</taxon>
        <taxon>Eutetramitia</taxon>
        <taxon>Vahlkampfiidae</taxon>
        <taxon>Naegleria</taxon>
    </lineage>
</organism>
<gene>
    <name evidence="2" type="ORF">NAEGRDRAFT_73145</name>
</gene>
<sequence>MPKRDSASNKEQVVENSTATTSRPPNKKRKSSSQPTCAALDYSIEELRKLINITLFTRRMDNDENEKNAKDWKQWNECKDAELNLFESNSRLVRKVSHITDFDLSEQSASKIRLGIRVDNKTNMDLEMQVFIDEKKMKSRCCERNAETFIISERSNPQTVHPFILKKHEQAEDETEIDKEVLKKLGSVKFKFFKTKVTRKNSISINRHFEIDNENIKIKSSMLKEAPMSLGLGEGIKSEVKRGRTLSSLKDLVLECEIKYTNQIGYLLELRKNGIELEPANNRVQATSSSADSSLDVIELSDSEEETNLPPIGNSTSTPLLKVYENITETIQDISKMEVEDLLKFIKRTDEKLFNVAETLFKEHEINGRAFLSLPSSTSSMLALGLKIGSRAKIEQIIKQIQHNPQN</sequence>
<evidence type="ECO:0000256" key="1">
    <source>
        <dbReference type="SAM" id="MobiDB-lite"/>
    </source>
</evidence>
<evidence type="ECO:0000313" key="2">
    <source>
        <dbReference type="EMBL" id="EFC39104.1"/>
    </source>
</evidence>
<feature type="region of interest" description="Disordered" evidence="1">
    <location>
        <begin position="1"/>
        <end position="35"/>
    </location>
</feature>
<reference evidence="2 3" key="1">
    <citation type="journal article" date="2010" name="Cell">
        <title>The genome of Naegleria gruberi illuminates early eukaryotic versatility.</title>
        <authorList>
            <person name="Fritz-Laylin L.K."/>
            <person name="Prochnik S.E."/>
            <person name="Ginger M.L."/>
            <person name="Dacks J.B."/>
            <person name="Carpenter M.L."/>
            <person name="Field M.C."/>
            <person name="Kuo A."/>
            <person name="Paredez A."/>
            <person name="Chapman J."/>
            <person name="Pham J."/>
            <person name="Shu S."/>
            <person name="Neupane R."/>
            <person name="Cipriano M."/>
            <person name="Mancuso J."/>
            <person name="Tu H."/>
            <person name="Salamov A."/>
            <person name="Lindquist E."/>
            <person name="Shapiro H."/>
            <person name="Lucas S."/>
            <person name="Grigoriev I.V."/>
            <person name="Cande W.Z."/>
            <person name="Fulton C."/>
            <person name="Rokhsar D.S."/>
            <person name="Dawson S.C."/>
        </authorList>
    </citation>
    <scope>NUCLEOTIDE SEQUENCE [LARGE SCALE GENOMIC DNA]</scope>
    <source>
        <strain evidence="2 3">NEG-M</strain>
    </source>
</reference>
<dbReference type="Proteomes" id="UP000006671">
    <property type="component" value="Unassembled WGS sequence"/>
</dbReference>
<dbReference type="InParanoid" id="D2VVU6"/>
<dbReference type="RefSeq" id="XP_002671848.1">
    <property type="nucleotide sequence ID" value="XM_002671802.1"/>
</dbReference>
<dbReference type="InterPro" id="IPR013761">
    <property type="entry name" value="SAM/pointed_sf"/>
</dbReference>
<dbReference type="OrthoDB" id="5912862at2759"/>
<feature type="compositionally biased region" description="Polar residues" evidence="1">
    <location>
        <begin position="9"/>
        <end position="21"/>
    </location>
</feature>
<dbReference type="AlphaFoldDB" id="D2VVU6"/>
<dbReference type="VEuPathDB" id="AmoebaDB:NAEGRDRAFT_73145"/>
<dbReference type="Gene3D" id="1.10.150.50">
    <property type="entry name" value="Transcription Factor, Ets-1"/>
    <property type="match status" value="1"/>
</dbReference>
<dbReference type="KEGG" id="ngr:NAEGRDRAFT_73145"/>
<protein>
    <submittedName>
        <fullName evidence="2">Predicted protein</fullName>
    </submittedName>
</protein>
<accession>D2VVU6</accession>
<dbReference type="EMBL" id="GG738902">
    <property type="protein sequence ID" value="EFC39104.1"/>
    <property type="molecule type" value="Genomic_DNA"/>
</dbReference>